<protein>
    <submittedName>
        <fullName evidence="2">Uncharacterized protein</fullName>
    </submittedName>
</protein>
<accession>A0AAN9VDL0</accession>
<dbReference type="Proteomes" id="UP001378592">
    <property type="component" value="Unassembled WGS sequence"/>
</dbReference>
<evidence type="ECO:0000313" key="3">
    <source>
        <dbReference type="Proteomes" id="UP001378592"/>
    </source>
</evidence>
<evidence type="ECO:0000256" key="1">
    <source>
        <dbReference type="SAM" id="MobiDB-lite"/>
    </source>
</evidence>
<proteinExistence type="predicted"/>
<organism evidence="2 3">
    <name type="scientific">Gryllus longicercus</name>
    <dbReference type="NCBI Taxonomy" id="2509291"/>
    <lineage>
        <taxon>Eukaryota</taxon>
        <taxon>Metazoa</taxon>
        <taxon>Ecdysozoa</taxon>
        <taxon>Arthropoda</taxon>
        <taxon>Hexapoda</taxon>
        <taxon>Insecta</taxon>
        <taxon>Pterygota</taxon>
        <taxon>Neoptera</taxon>
        <taxon>Polyneoptera</taxon>
        <taxon>Orthoptera</taxon>
        <taxon>Ensifera</taxon>
        <taxon>Gryllidea</taxon>
        <taxon>Grylloidea</taxon>
        <taxon>Gryllidae</taxon>
        <taxon>Gryllinae</taxon>
        <taxon>Gryllus</taxon>
    </lineage>
</organism>
<keyword evidence="3" id="KW-1185">Reference proteome</keyword>
<feature type="compositionally biased region" description="Basic and acidic residues" evidence="1">
    <location>
        <begin position="57"/>
        <end position="66"/>
    </location>
</feature>
<feature type="region of interest" description="Disordered" evidence="1">
    <location>
        <begin position="1"/>
        <end position="66"/>
    </location>
</feature>
<comment type="caution">
    <text evidence="2">The sequence shown here is derived from an EMBL/GenBank/DDBJ whole genome shotgun (WGS) entry which is preliminary data.</text>
</comment>
<gene>
    <name evidence="2" type="ORF">R5R35_001776</name>
</gene>
<name>A0AAN9VDL0_9ORTH</name>
<feature type="compositionally biased region" description="Basic and acidic residues" evidence="1">
    <location>
        <begin position="9"/>
        <end position="20"/>
    </location>
</feature>
<feature type="compositionally biased region" description="Basic and acidic residues" evidence="1">
    <location>
        <begin position="28"/>
        <end position="49"/>
    </location>
</feature>
<reference evidence="2 3" key="1">
    <citation type="submission" date="2024-03" db="EMBL/GenBank/DDBJ databases">
        <title>The genome assembly and annotation of the cricket Gryllus longicercus Weissman &amp; Gray.</title>
        <authorList>
            <person name="Szrajer S."/>
            <person name="Gray D."/>
            <person name="Ylla G."/>
        </authorList>
    </citation>
    <scope>NUCLEOTIDE SEQUENCE [LARGE SCALE GENOMIC DNA]</scope>
    <source>
        <strain evidence="2">DAG 2021-001</strain>
        <tissue evidence="2">Whole body minus gut</tissue>
    </source>
</reference>
<dbReference type="EMBL" id="JAZDUA010001079">
    <property type="protein sequence ID" value="KAK7788470.1"/>
    <property type="molecule type" value="Genomic_DNA"/>
</dbReference>
<sequence>MKKFLLNRHIRDESESHAGRQAEVSSPQREDDVPFLFNHRDESESHAGRQAEVSSPQREDGKINFF</sequence>
<dbReference type="AlphaFoldDB" id="A0AAN9VDL0"/>
<evidence type="ECO:0000313" key="2">
    <source>
        <dbReference type="EMBL" id="KAK7788470.1"/>
    </source>
</evidence>